<accession>K2HJS3</accession>
<evidence type="ECO:0000256" key="2">
    <source>
        <dbReference type="ARBA" id="ARBA00007118"/>
    </source>
</evidence>
<keyword evidence="4" id="KW-0288">FMN</keyword>
<gene>
    <name evidence="7" type="ORF">OCGS_2835</name>
</gene>
<dbReference type="Gene3D" id="3.40.109.10">
    <property type="entry name" value="NADH Oxidase"/>
    <property type="match status" value="1"/>
</dbReference>
<dbReference type="STRING" id="1231392.OCGS_2835"/>
<evidence type="ECO:0000313" key="8">
    <source>
        <dbReference type="Proteomes" id="UP000006765"/>
    </source>
</evidence>
<dbReference type="EMBL" id="AMGO01000068">
    <property type="protein sequence ID" value="EKE43244.1"/>
    <property type="molecule type" value="Genomic_DNA"/>
</dbReference>
<evidence type="ECO:0000256" key="4">
    <source>
        <dbReference type="ARBA" id="ARBA00022643"/>
    </source>
</evidence>
<dbReference type="GO" id="GO:0016491">
    <property type="term" value="F:oxidoreductase activity"/>
    <property type="evidence" value="ECO:0007669"/>
    <property type="project" value="UniProtKB-KW"/>
</dbReference>
<dbReference type="PANTHER" id="PTHR43673">
    <property type="entry name" value="NAD(P)H NITROREDUCTASE YDGI-RELATED"/>
    <property type="match status" value="1"/>
</dbReference>
<feature type="domain" description="Nitroreductase" evidence="6">
    <location>
        <begin position="5"/>
        <end position="194"/>
    </location>
</feature>
<name>K2HJS3_9RHOB</name>
<dbReference type="PATRIC" id="fig|1231392.3.peg.2853"/>
<dbReference type="Proteomes" id="UP000006765">
    <property type="component" value="Unassembled WGS sequence"/>
</dbReference>
<protein>
    <submittedName>
        <fullName evidence="7">Nitroreductase</fullName>
    </submittedName>
</protein>
<dbReference type="PANTHER" id="PTHR43673:SF2">
    <property type="entry name" value="NITROREDUCTASE"/>
    <property type="match status" value="1"/>
</dbReference>
<comment type="similarity">
    <text evidence="2">Belongs to the nitroreductase family.</text>
</comment>
<keyword evidence="5" id="KW-0560">Oxidoreductase</keyword>
<evidence type="ECO:0000313" key="7">
    <source>
        <dbReference type="EMBL" id="EKE43244.1"/>
    </source>
</evidence>
<comment type="caution">
    <text evidence="7">The sequence shown here is derived from an EMBL/GenBank/DDBJ whole genome shotgun (WGS) entry which is preliminary data.</text>
</comment>
<dbReference type="InterPro" id="IPR029479">
    <property type="entry name" value="Nitroreductase"/>
</dbReference>
<evidence type="ECO:0000256" key="1">
    <source>
        <dbReference type="ARBA" id="ARBA00001917"/>
    </source>
</evidence>
<keyword evidence="3" id="KW-0285">Flavoprotein</keyword>
<dbReference type="SUPFAM" id="SSF55469">
    <property type="entry name" value="FMN-dependent nitroreductase-like"/>
    <property type="match status" value="1"/>
</dbReference>
<dbReference type="eggNOG" id="COG0778">
    <property type="taxonomic scope" value="Bacteria"/>
</dbReference>
<keyword evidence="8" id="KW-1185">Reference proteome</keyword>
<comment type="cofactor">
    <cofactor evidence="1">
        <name>FMN</name>
        <dbReference type="ChEBI" id="CHEBI:58210"/>
    </cofactor>
</comment>
<evidence type="ECO:0000259" key="6">
    <source>
        <dbReference type="Pfam" id="PF00881"/>
    </source>
</evidence>
<dbReference type="Pfam" id="PF00881">
    <property type="entry name" value="Nitroreductase"/>
    <property type="match status" value="1"/>
</dbReference>
<evidence type="ECO:0000256" key="5">
    <source>
        <dbReference type="ARBA" id="ARBA00023002"/>
    </source>
</evidence>
<dbReference type="CDD" id="cd02136">
    <property type="entry name" value="PnbA_NfnB-like"/>
    <property type="match status" value="1"/>
</dbReference>
<organism evidence="7 8">
    <name type="scientific">Oceaniovalibus guishaninsula JLT2003</name>
    <dbReference type="NCBI Taxonomy" id="1231392"/>
    <lineage>
        <taxon>Bacteria</taxon>
        <taxon>Pseudomonadati</taxon>
        <taxon>Pseudomonadota</taxon>
        <taxon>Alphaproteobacteria</taxon>
        <taxon>Rhodobacterales</taxon>
        <taxon>Roseobacteraceae</taxon>
        <taxon>Oceaniovalibus</taxon>
    </lineage>
</organism>
<reference evidence="7 8" key="1">
    <citation type="journal article" date="2012" name="J. Bacteriol.">
        <title>Draft Genome Sequence of Oceaniovalibus guishaninsula JLT2003T.</title>
        <authorList>
            <person name="Tang K."/>
            <person name="Liu K."/>
            <person name="Jiao N."/>
        </authorList>
    </citation>
    <scope>NUCLEOTIDE SEQUENCE [LARGE SCALE GENOMIC DNA]</scope>
    <source>
        <strain evidence="7 8">JLT2003</strain>
    </source>
</reference>
<dbReference type="InterPro" id="IPR000415">
    <property type="entry name" value="Nitroreductase-like"/>
</dbReference>
<sequence>MLDAIAGRRSVRAFLATPVPRKTVTRILNVAARAPSGTNIQPWQAVVLTGAARARFCDRLIAHVRAGGPAEQEYSYYPQRWRDPYLSRRRKVGWDLYASLGIGKGDRDATARQHLRNYAFFDAPVGMIFTMDRDMEIGSWLDLGMFLQNAMIAARAFGLDTCPQAAFARYPATIARLLDIAPDRQVIVGMALGHRDPDAPENGFATNREDAASFARFVEE</sequence>
<dbReference type="AlphaFoldDB" id="K2HJS3"/>
<evidence type="ECO:0000256" key="3">
    <source>
        <dbReference type="ARBA" id="ARBA00022630"/>
    </source>
</evidence>
<proteinExistence type="inferred from homology"/>